<dbReference type="InterPro" id="IPR001509">
    <property type="entry name" value="Epimerase_deHydtase"/>
</dbReference>
<dbReference type="PANTHER" id="PTHR48079">
    <property type="entry name" value="PROTEIN YEEZ"/>
    <property type="match status" value="1"/>
</dbReference>
<organism evidence="2 3">
    <name type="scientific">Shivajiella indica</name>
    <dbReference type="NCBI Taxonomy" id="872115"/>
    <lineage>
        <taxon>Bacteria</taxon>
        <taxon>Pseudomonadati</taxon>
        <taxon>Bacteroidota</taxon>
        <taxon>Cytophagia</taxon>
        <taxon>Cytophagales</taxon>
        <taxon>Cyclobacteriaceae</taxon>
        <taxon>Shivajiella</taxon>
    </lineage>
</organism>
<evidence type="ECO:0000259" key="1">
    <source>
        <dbReference type="Pfam" id="PF01370"/>
    </source>
</evidence>
<reference evidence="3" key="1">
    <citation type="journal article" date="2019" name="Int. J. Syst. Evol. Microbiol.">
        <title>The Global Catalogue of Microorganisms (GCM) 10K type strain sequencing project: providing services to taxonomists for standard genome sequencing and annotation.</title>
        <authorList>
            <consortium name="The Broad Institute Genomics Platform"/>
            <consortium name="The Broad Institute Genome Sequencing Center for Infectious Disease"/>
            <person name="Wu L."/>
            <person name="Ma J."/>
        </authorList>
    </citation>
    <scope>NUCLEOTIDE SEQUENCE [LARGE SCALE GENOMIC DNA]</scope>
    <source>
        <strain evidence="3">KCTC 19812</strain>
    </source>
</reference>
<dbReference type="Proteomes" id="UP001597414">
    <property type="component" value="Unassembled WGS sequence"/>
</dbReference>
<evidence type="ECO:0000313" key="3">
    <source>
        <dbReference type="Proteomes" id="UP001597414"/>
    </source>
</evidence>
<protein>
    <submittedName>
        <fullName evidence="2">NAD-dependent epimerase/dehydratase family protein</fullName>
    </submittedName>
</protein>
<accession>A0ABW5B302</accession>
<dbReference type="PANTHER" id="PTHR48079:SF6">
    <property type="entry name" value="NAD(P)-BINDING DOMAIN-CONTAINING PROTEIN-RELATED"/>
    <property type="match status" value="1"/>
</dbReference>
<evidence type="ECO:0000313" key="2">
    <source>
        <dbReference type="EMBL" id="MFD2199950.1"/>
    </source>
</evidence>
<comment type="caution">
    <text evidence="2">The sequence shown here is derived from an EMBL/GenBank/DDBJ whole genome shotgun (WGS) entry which is preliminary data.</text>
</comment>
<proteinExistence type="predicted"/>
<keyword evidence="3" id="KW-1185">Reference proteome</keyword>
<gene>
    <name evidence="2" type="ORF">ACFSKV_00125</name>
</gene>
<dbReference type="SUPFAM" id="SSF51735">
    <property type="entry name" value="NAD(P)-binding Rossmann-fold domains"/>
    <property type="match status" value="1"/>
</dbReference>
<dbReference type="Gene3D" id="3.40.50.720">
    <property type="entry name" value="NAD(P)-binding Rossmann-like Domain"/>
    <property type="match status" value="1"/>
</dbReference>
<dbReference type="InterPro" id="IPR036291">
    <property type="entry name" value="NAD(P)-bd_dom_sf"/>
</dbReference>
<dbReference type="InterPro" id="IPR051783">
    <property type="entry name" value="NAD(P)-dependent_oxidoreduct"/>
</dbReference>
<name>A0ABW5B302_9BACT</name>
<dbReference type="EMBL" id="JBHUIV010000002">
    <property type="protein sequence ID" value="MFD2199950.1"/>
    <property type="molecule type" value="Genomic_DNA"/>
</dbReference>
<dbReference type="Pfam" id="PF01370">
    <property type="entry name" value="Epimerase"/>
    <property type="match status" value="1"/>
</dbReference>
<feature type="domain" description="NAD-dependent epimerase/dehydratase" evidence="1">
    <location>
        <begin position="3"/>
        <end position="218"/>
    </location>
</feature>
<sequence length="322" mass="36547">MKILITGATGLFGNHLVRKFAIHAEIHALVRKDSNKDLISDYSDQIIWHEGSLNDVVSLEEALKDMDMVIHAAGHVSFDPKEDSMLMSVNTEGTANLVNSMLQQGIKKLIHISSVSALGRSPEVKSINETNRWTKSDFNTPYATSKYFADLEVWRGVQEGIDALIVYPSVLLGKISDQRSSSQIYNYVLEGRSYYPKGSVNYIDVRDAAEIVWQLYQKGVWNEGYILNKESLPYKVFFEKMSEVFNTKAPHKEVKPWMLNLVIAISWIGKKLGLSKSPLNKQTAMLSQLEVYMDNSKVLELLDFNFRPLEDTFSWAKANEIN</sequence>
<dbReference type="RefSeq" id="WP_380799461.1">
    <property type="nucleotide sequence ID" value="NZ_JBHUIV010000002.1"/>
</dbReference>